<dbReference type="PANTHER" id="PTHR21137">
    <property type="entry name" value="ODORANT RECEPTOR"/>
    <property type="match status" value="1"/>
</dbReference>
<comment type="subcellular location">
    <subcellularLocation>
        <location evidence="1 10">Cell membrane</location>
        <topology evidence="1 10">Multi-pass membrane protein</topology>
    </subcellularLocation>
</comment>
<dbReference type="GO" id="GO:0005549">
    <property type="term" value="F:odorant binding"/>
    <property type="evidence" value="ECO:0007669"/>
    <property type="project" value="InterPro"/>
</dbReference>
<dbReference type="EMBL" id="KQ971338">
    <property type="protein sequence ID" value="EFA02942.1"/>
    <property type="molecule type" value="Genomic_DNA"/>
</dbReference>
<keyword evidence="6 10" id="KW-1133">Transmembrane helix</keyword>
<keyword evidence="8 10" id="KW-0675">Receptor</keyword>
<keyword evidence="5 10" id="KW-0552">Olfaction</keyword>
<proteinExistence type="inferred from homology"/>
<feature type="transmembrane region" description="Helical" evidence="10">
    <location>
        <begin position="270"/>
        <end position="289"/>
    </location>
</feature>
<dbReference type="Pfam" id="PF02949">
    <property type="entry name" value="7tm_6"/>
    <property type="match status" value="1"/>
</dbReference>
<sequence length="368" mass="43681">MEYLKYCQTYIRGCGLASNSSPFRKILAIYFFLPPCFLIIAFSVYELWDANNNDIFLVIEVLECISSYTQLTIRKYMIFTQNELMVEIINDCDQLWSFDTCGPELGKKFKQRMKNCWIMVKALVTCGFTTFILMCISARADRDNLLPFLCWIPDFPYATEVLFLSQFMLLMELLYYVMATDGFYLLVCMDIHIQFEMMQEMLKTIQFDVISEKESWEKLTELAKHHNRMLHQKLNQVFSKYYVVQYFMTVAAMTVQTYTLKYRMVNIQTALKSIMYTFSLMFQSAYYLFPASNIEIEAENFSTEIYFLNWQDHEDVKIRKHILFMLMKSQENLELMGEGMVHINRNEYLLMFRLAFTIATLLDGLNQL</sequence>
<feature type="transmembrane region" description="Helical" evidence="10">
    <location>
        <begin position="173"/>
        <end position="193"/>
    </location>
</feature>
<dbReference type="InParanoid" id="D1ZZK7"/>
<keyword evidence="3 10" id="KW-0716">Sensory transduction</keyword>
<keyword evidence="4 10" id="KW-0812">Transmembrane</keyword>
<evidence type="ECO:0000256" key="10">
    <source>
        <dbReference type="RuleBase" id="RU351113"/>
    </source>
</evidence>
<evidence type="ECO:0000256" key="3">
    <source>
        <dbReference type="ARBA" id="ARBA00022606"/>
    </source>
</evidence>
<dbReference type="GO" id="GO:0005886">
    <property type="term" value="C:plasma membrane"/>
    <property type="evidence" value="ECO:0000318"/>
    <property type="project" value="GO_Central"/>
</dbReference>
<comment type="similarity">
    <text evidence="10">Belongs to the insect chemoreceptor superfamily. Heteromeric odorant receptor channel (TC 1.A.69) family.</text>
</comment>
<feature type="transmembrane region" description="Helical" evidence="10">
    <location>
        <begin position="116"/>
        <end position="139"/>
    </location>
</feature>
<keyword evidence="2" id="KW-1003">Cell membrane</keyword>
<evidence type="ECO:0000256" key="4">
    <source>
        <dbReference type="ARBA" id="ARBA00022692"/>
    </source>
</evidence>
<comment type="caution">
    <text evidence="10">Lacks conserved residue(s) required for the propagation of feature annotation.</text>
</comment>
<dbReference type="GO" id="GO:0050911">
    <property type="term" value="P:detection of chemical stimulus involved in sensory perception of smell"/>
    <property type="evidence" value="ECO:0000318"/>
    <property type="project" value="GO_Central"/>
</dbReference>
<evidence type="ECO:0000256" key="8">
    <source>
        <dbReference type="ARBA" id="ARBA00023170"/>
    </source>
</evidence>
<keyword evidence="9 10" id="KW-0807">Transducer</keyword>
<dbReference type="HOGENOM" id="CLU_062922_0_0_1"/>
<evidence type="ECO:0000313" key="11">
    <source>
        <dbReference type="EMBL" id="EFA02942.1"/>
    </source>
</evidence>
<dbReference type="Proteomes" id="UP000007266">
    <property type="component" value="Linkage group 4"/>
</dbReference>
<evidence type="ECO:0000256" key="9">
    <source>
        <dbReference type="ARBA" id="ARBA00023224"/>
    </source>
</evidence>
<organism evidence="11 12">
    <name type="scientific">Tribolium castaneum</name>
    <name type="common">Red flour beetle</name>
    <dbReference type="NCBI Taxonomy" id="7070"/>
    <lineage>
        <taxon>Eukaryota</taxon>
        <taxon>Metazoa</taxon>
        <taxon>Ecdysozoa</taxon>
        <taxon>Arthropoda</taxon>
        <taxon>Hexapoda</taxon>
        <taxon>Insecta</taxon>
        <taxon>Pterygota</taxon>
        <taxon>Neoptera</taxon>
        <taxon>Endopterygota</taxon>
        <taxon>Coleoptera</taxon>
        <taxon>Polyphaga</taxon>
        <taxon>Cucujiformia</taxon>
        <taxon>Tenebrionidae</taxon>
        <taxon>Tenebrionidae incertae sedis</taxon>
        <taxon>Tribolium</taxon>
    </lineage>
</organism>
<feature type="transmembrane region" description="Helical" evidence="10">
    <location>
        <begin position="238"/>
        <end position="258"/>
    </location>
</feature>
<name>D1ZZK7_TRICA</name>
<evidence type="ECO:0000313" key="12">
    <source>
        <dbReference type="Proteomes" id="UP000007266"/>
    </source>
</evidence>
<feature type="transmembrane region" description="Helical" evidence="10">
    <location>
        <begin position="26"/>
        <end position="48"/>
    </location>
</feature>
<evidence type="ECO:0000256" key="6">
    <source>
        <dbReference type="ARBA" id="ARBA00022989"/>
    </source>
</evidence>
<evidence type="ECO:0000256" key="5">
    <source>
        <dbReference type="ARBA" id="ARBA00022725"/>
    </source>
</evidence>
<dbReference type="GO" id="GO:0007165">
    <property type="term" value="P:signal transduction"/>
    <property type="evidence" value="ECO:0007669"/>
    <property type="project" value="UniProtKB-KW"/>
</dbReference>
<dbReference type="GO" id="GO:0004984">
    <property type="term" value="F:olfactory receptor activity"/>
    <property type="evidence" value="ECO:0000318"/>
    <property type="project" value="GO_Central"/>
</dbReference>
<evidence type="ECO:0000256" key="2">
    <source>
        <dbReference type="ARBA" id="ARBA00022475"/>
    </source>
</evidence>
<evidence type="ECO:0000256" key="7">
    <source>
        <dbReference type="ARBA" id="ARBA00023136"/>
    </source>
</evidence>
<protein>
    <recommendedName>
        <fullName evidence="10">Odorant receptor</fullName>
    </recommendedName>
</protein>
<dbReference type="PANTHER" id="PTHR21137:SF35">
    <property type="entry name" value="ODORANT RECEPTOR 19A-RELATED"/>
    <property type="match status" value="1"/>
</dbReference>
<keyword evidence="7 10" id="KW-0472">Membrane</keyword>
<dbReference type="FunCoup" id="D1ZZK7">
    <property type="interactions" value="34"/>
</dbReference>
<dbReference type="InterPro" id="IPR004117">
    <property type="entry name" value="7tm6_olfct_rcpt"/>
</dbReference>
<gene>
    <name evidence="11" type="primary">Or131</name>
    <name evidence="11" type="ORF">TcasGA2_TC030338</name>
</gene>
<accession>D1ZZK7</accession>
<reference evidence="11 12" key="1">
    <citation type="journal article" date="2008" name="Nature">
        <title>The genome of the model beetle and pest Tribolium castaneum.</title>
        <authorList>
            <consortium name="Tribolium Genome Sequencing Consortium"/>
            <person name="Richards S."/>
            <person name="Gibbs R.A."/>
            <person name="Weinstock G.M."/>
            <person name="Brown S.J."/>
            <person name="Denell R."/>
            <person name="Beeman R.W."/>
            <person name="Gibbs R."/>
            <person name="Beeman R.W."/>
            <person name="Brown S.J."/>
            <person name="Bucher G."/>
            <person name="Friedrich M."/>
            <person name="Grimmelikhuijzen C.J."/>
            <person name="Klingler M."/>
            <person name="Lorenzen M."/>
            <person name="Richards S."/>
            <person name="Roth S."/>
            <person name="Schroder R."/>
            <person name="Tautz D."/>
            <person name="Zdobnov E.M."/>
            <person name="Muzny D."/>
            <person name="Gibbs R.A."/>
            <person name="Weinstock G.M."/>
            <person name="Attaway T."/>
            <person name="Bell S."/>
            <person name="Buhay C.J."/>
            <person name="Chandrabose M.N."/>
            <person name="Chavez D."/>
            <person name="Clerk-Blankenburg K.P."/>
            <person name="Cree A."/>
            <person name="Dao M."/>
            <person name="Davis C."/>
            <person name="Chacko J."/>
            <person name="Dinh H."/>
            <person name="Dugan-Rocha S."/>
            <person name="Fowler G."/>
            <person name="Garner T.T."/>
            <person name="Garnes J."/>
            <person name="Gnirke A."/>
            <person name="Hawes A."/>
            <person name="Hernandez J."/>
            <person name="Hines S."/>
            <person name="Holder M."/>
            <person name="Hume J."/>
            <person name="Jhangiani S.N."/>
            <person name="Joshi V."/>
            <person name="Khan Z.M."/>
            <person name="Jackson L."/>
            <person name="Kovar C."/>
            <person name="Kowis A."/>
            <person name="Lee S."/>
            <person name="Lewis L.R."/>
            <person name="Margolis J."/>
            <person name="Morgan M."/>
            <person name="Nazareth L.V."/>
            <person name="Nguyen N."/>
            <person name="Okwuonu G."/>
            <person name="Parker D."/>
            <person name="Richards S."/>
            <person name="Ruiz S.J."/>
            <person name="Santibanez J."/>
            <person name="Savard J."/>
            <person name="Scherer S.E."/>
            <person name="Schneider B."/>
            <person name="Sodergren E."/>
            <person name="Tautz D."/>
            <person name="Vattahil S."/>
            <person name="Villasana D."/>
            <person name="White C.S."/>
            <person name="Wright R."/>
            <person name="Park Y."/>
            <person name="Beeman R.W."/>
            <person name="Lord J."/>
            <person name="Oppert B."/>
            <person name="Lorenzen M."/>
            <person name="Brown S."/>
            <person name="Wang L."/>
            <person name="Savard J."/>
            <person name="Tautz D."/>
            <person name="Richards S."/>
            <person name="Weinstock G."/>
            <person name="Gibbs R.A."/>
            <person name="Liu Y."/>
            <person name="Worley K."/>
            <person name="Weinstock G."/>
            <person name="Elsik C.G."/>
            <person name="Reese J.T."/>
            <person name="Elhaik E."/>
            <person name="Landan G."/>
            <person name="Graur D."/>
            <person name="Arensburger P."/>
            <person name="Atkinson P."/>
            <person name="Beeman R.W."/>
            <person name="Beidler J."/>
            <person name="Brown S.J."/>
            <person name="Demuth J.P."/>
            <person name="Drury D.W."/>
            <person name="Du Y.Z."/>
            <person name="Fujiwara H."/>
            <person name="Lorenzen M."/>
            <person name="Maselli V."/>
            <person name="Osanai M."/>
            <person name="Park Y."/>
            <person name="Robertson H.M."/>
            <person name="Tu Z."/>
            <person name="Wang J.J."/>
            <person name="Wang S."/>
            <person name="Richards S."/>
            <person name="Song H."/>
            <person name="Zhang L."/>
            <person name="Sodergren E."/>
            <person name="Werner D."/>
            <person name="Stanke M."/>
            <person name="Morgenstern B."/>
            <person name="Solovyev V."/>
            <person name="Kosarev P."/>
            <person name="Brown G."/>
            <person name="Chen H.C."/>
            <person name="Ermolaeva O."/>
            <person name="Hlavina W."/>
            <person name="Kapustin Y."/>
            <person name="Kiryutin B."/>
            <person name="Kitts P."/>
            <person name="Maglott D."/>
            <person name="Pruitt K."/>
            <person name="Sapojnikov V."/>
            <person name="Souvorov A."/>
            <person name="Mackey A.J."/>
            <person name="Waterhouse R.M."/>
            <person name="Wyder S."/>
            <person name="Zdobnov E.M."/>
            <person name="Zdobnov E.M."/>
            <person name="Wyder S."/>
            <person name="Kriventseva E.V."/>
            <person name="Kadowaki T."/>
            <person name="Bork P."/>
            <person name="Aranda M."/>
            <person name="Bao R."/>
            <person name="Beermann A."/>
            <person name="Berns N."/>
            <person name="Bolognesi R."/>
            <person name="Bonneton F."/>
            <person name="Bopp D."/>
            <person name="Brown S.J."/>
            <person name="Bucher G."/>
            <person name="Butts T."/>
            <person name="Chaumot A."/>
            <person name="Denell R.E."/>
            <person name="Ferrier D.E."/>
            <person name="Friedrich M."/>
            <person name="Gordon C.M."/>
            <person name="Jindra M."/>
            <person name="Klingler M."/>
            <person name="Lan Q."/>
            <person name="Lattorff H.M."/>
            <person name="Laudet V."/>
            <person name="von Levetsow C."/>
            <person name="Liu Z."/>
            <person name="Lutz R."/>
            <person name="Lynch J.A."/>
            <person name="da Fonseca R.N."/>
            <person name="Posnien N."/>
            <person name="Reuter R."/>
            <person name="Roth S."/>
            <person name="Savard J."/>
            <person name="Schinko J.B."/>
            <person name="Schmitt C."/>
            <person name="Schoppmeier M."/>
            <person name="Schroder R."/>
            <person name="Shippy T.D."/>
            <person name="Simonnet F."/>
            <person name="Marques-Souza H."/>
            <person name="Tautz D."/>
            <person name="Tomoyasu Y."/>
            <person name="Trauner J."/>
            <person name="Van der Zee M."/>
            <person name="Vervoort M."/>
            <person name="Wittkopp N."/>
            <person name="Wimmer E.A."/>
            <person name="Yang X."/>
            <person name="Jones A.K."/>
            <person name="Sattelle D.B."/>
            <person name="Ebert P.R."/>
            <person name="Nelson D."/>
            <person name="Scott J.G."/>
            <person name="Beeman R.W."/>
            <person name="Muthukrishnan S."/>
            <person name="Kramer K.J."/>
            <person name="Arakane Y."/>
            <person name="Beeman R.W."/>
            <person name="Zhu Q."/>
            <person name="Hogenkamp D."/>
            <person name="Dixit R."/>
            <person name="Oppert B."/>
            <person name="Jiang H."/>
            <person name="Zou Z."/>
            <person name="Marshall J."/>
            <person name="Elpidina E."/>
            <person name="Vinokurov K."/>
            <person name="Oppert C."/>
            <person name="Zou Z."/>
            <person name="Evans J."/>
            <person name="Lu Z."/>
            <person name="Zhao P."/>
            <person name="Sumathipala N."/>
            <person name="Altincicek B."/>
            <person name="Vilcinskas A."/>
            <person name="Williams M."/>
            <person name="Hultmark D."/>
            <person name="Hetru C."/>
            <person name="Jiang H."/>
            <person name="Grimmelikhuijzen C.J."/>
            <person name="Hauser F."/>
            <person name="Cazzamali G."/>
            <person name="Williamson M."/>
            <person name="Park Y."/>
            <person name="Li B."/>
            <person name="Tanaka Y."/>
            <person name="Predel R."/>
            <person name="Neupert S."/>
            <person name="Schachtner J."/>
            <person name="Verleyen P."/>
            <person name="Raible F."/>
            <person name="Bork P."/>
            <person name="Friedrich M."/>
            <person name="Walden K.K."/>
            <person name="Robertson H.M."/>
            <person name="Angeli S."/>
            <person name="Foret S."/>
            <person name="Bucher G."/>
            <person name="Schuetz S."/>
            <person name="Maleszka R."/>
            <person name="Wimmer E.A."/>
            <person name="Beeman R.W."/>
            <person name="Lorenzen M."/>
            <person name="Tomoyasu Y."/>
            <person name="Miller S.C."/>
            <person name="Grossmann D."/>
            <person name="Bucher G."/>
        </authorList>
    </citation>
    <scope>NUCLEOTIDE SEQUENCE [LARGE SCALE GENOMIC DNA]</scope>
    <source>
        <strain evidence="11 12">Georgia GA2</strain>
    </source>
</reference>
<dbReference type="AlphaFoldDB" id="D1ZZK7"/>
<reference evidence="11 12" key="2">
    <citation type="journal article" date="2010" name="Nucleic Acids Res.">
        <title>BeetleBase in 2010: revisions to provide comprehensive genomic information for Tribolium castaneum.</title>
        <authorList>
            <person name="Kim H.S."/>
            <person name="Murphy T."/>
            <person name="Xia J."/>
            <person name="Caragea D."/>
            <person name="Park Y."/>
            <person name="Beeman R.W."/>
            <person name="Lorenzen M.D."/>
            <person name="Butcher S."/>
            <person name="Manak J.R."/>
            <person name="Brown S.J."/>
        </authorList>
    </citation>
    <scope>GENOME REANNOTATION</scope>
    <source>
        <strain evidence="11 12">Georgia GA2</strain>
    </source>
</reference>
<dbReference type="PhylomeDB" id="D1ZZK7"/>
<keyword evidence="12" id="KW-1185">Reference proteome</keyword>
<evidence type="ECO:0000256" key="1">
    <source>
        <dbReference type="ARBA" id="ARBA00004651"/>
    </source>
</evidence>